<name>A0A812SQ83_9DINO</name>
<evidence type="ECO:0000313" key="1">
    <source>
        <dbReference type="EMBL" id="CAE7484611.1"/>
    </source>
</evidence>
<dbReference type="EMBL" id="CAJNDS010002458">
    <property type="protein sequence ID" value="CAE7484611.1"/>
    <property type="molecule type" value="Genomic_DNA"/>
</dbReference>
<protein>
    <submittedName>
        <fullName evidence="1">Uncharacterized protein</fullName>
    </submittedName>
</protein>
<organism evidence="1 2">
    <name type="scientific">Symbiodinium natans</name>
    <dbReference type="NCBI Taxonomy" id="878477"/>
    <lineage>
        <taxon>Eukaryota</taxon>
        <taxon>Sar</taxon>
        <taxon>Alveolata</taxon>
        <taxon>Dinophyceae</taxon>
        <taxon>Suessiales</taxon>
        <taxon>Symbiodiniaceae</taxon>
        <taxon>Symbiodinium</taxon>
    </lineage>
</organism>
<accession>A0A812SQ83</accession>
<dbReference type="AlphaFoldDB" id="A0A812SQ83"/>
<reference evidence="1" key="1">
    <citation type="submission" date="2021-02" db="EMBL/GenBank/DDBJ databases">
        <authorList>
            <person name="Dougan E. K."/>
            <person name="Rhodes N."/>
            <person name="Thang M."/>
            <person name="Chan C."/>
        </authorList>
    </citation>
    <scope>NUCLEOTIDE SEQUENCE</scope>
</reference>
<proteinExistence type="predicted"/>
<evidence type="ECO:0000313" key="2">
    <source>
        <dbReference type="Proteomes" id="UP000604046"/>
    </source>
</evidence>
<comment type="caution">
    <text evidence="1">The sequence shown here is derived from an EMBL/GenBank/DDBJ whole genome shotgun (WGS) entry which is preliminary data.</text>
</comment>
<sequence>MVLAREPARRMPSQELQVQALVPQVLVTSALLLLVAVKISACYLAMSPEVESLVGLKDVRALWIEQIRRCGVQEAAAAPGQAARLWLILQTTGSLFGWTS</sequence>
<dbReference type="Proteomes" id="UP000604046">
    <property type="component" value="Unassembled WGS sequence"/>
</dbReference>
<keyword evidence="2" id="KW-1185">Reference proteome</keyword>
<gene>
    <name evidence="1" type="ORF">SNAT2548_LOCUS27192</name>
</gene>